<evidence type="ECO:0000256" key="5">
    <source>
        <dbReference type="ARBA" id="ARBA00022898"/>
    </source>
</evidence>
<keyword evidence="7" id="KW-1185">Reference proteome</keyword>
<dbReference type="GO" id="GO:0030170">
    <property type="term" value="F:pyridoxal phosphate binding"/>
    <property type="evidence" value="ECO:0007669"/>
    <property type="project" value="InterPro"/>
</dbReference>
<dbReference type="PANTHER" id="PTHR46383:SF1">
    <property type="entry name" value="ASPARTATE AMINOTRANSFERASE"/>
    <property type="match status" value="1"/>
</dbReference>
<evidence type="ECO:0000259" key="6">
    <source>
        <dbReference type="Pfam" id="PF00155"/>
    </source>
</evidence>
<dbReference type="Gene3D" id="3.90.1150.10">
    <property type="entry name" value="Aspartate Aminotransferase, domain 1"/>
    <property type="match status" value="1"/>
</dbReference>
<protein>
    <submittedName>
        <fullName evidence="8">Aminotransferase class I/classII domain-containing protein</fullName>
    </submittedName>
</protein>
<dbReference type="SUPFAM" id="SSF53383">
    <property type="entry name" value="PLP-dependent transferases"/>
    <property type="match status" value="1"/>
</dbReference>
<proteinExistence type="inferred from homology"/>
<evidence type="ECO:0000256" key="1">
    <source>
        <dbReference type="ARBA" id="ARBA00001933"/>
    </source>
</evidence>
<dbReference type="GO" id="GO:0008483">
    <property type="term" value="F:transaminase activity"/>
    <property type="evidence" value="ECO:0007669"/>
    <property type="project" value="UniProtKB-KW"/>
</dbReference>
<evidence type="ECO:0000313" key="7">
    <source>
        <dbReference type="Proteomes" id="UP000887577"/>
    </source>
</evidence>
<dbReference type="InterPro" id="IPR015421">
    <property type="entry name" value="PyrdxlP-dep_Trfase_major"/>
</dbReference>
<sequence>MTLSSNFLRADLENYKTAANLAYNNLIKELIAGGRKIYHFGFGESPFPVPQAFQQGLIEAADRNEYLSVEGLLDLRREILAFHSRYGDFDHFTVDDFVMGAGSKTIIYHVMSVFGGEIILFSPSWTSYLPQTQLSGKKSHIIFPSDTKRYIPSIEDIEKELKKSDPNIRKILVLNSPNNPTGITYTEEEIKTIADICRKYKIIVLSDEIYARLSFTKFTSIAKFYPEGTIVLTGFSKWASIGGWRAGYALFPKELHSLKDAVSSAGSHSYTCLPTPIQYALLKGLQKSKELDEYIAKCRKVLSFAGKYTHRKLLEAGVEVHESESSYYCMPNFSNCRTIGVFDGQQLCDKFLEQGNVAFQPCDPHFLRPIGELTTRLSFVNFKGQAALDSIEMNKEYNEKEQEEFLIKFCPTLIEGIQALVDCVQLFKIEKIIDNASS</sequence>
<dbReference type="InterPro" id="IPR015422">
    <property type="entry name" value="PyrdxlP-dep_Trfase_small"/>
</dbReference>
<dbReference type="Gene3D" id="3.40.640.10">
    <property type="entry name" value="Type I PLP-dependent aspartate aminotransferase-like (Major domain)"/>
    <property type="match status" value="1"/>
</dbReference>
<keyword evidence="4" id="KW-0808">Transferase</keyword>
<feature type="domain" description="Aminotransferase class I/classII large" evidence="6">
    <location>
        <begin position="49"/>
        <end position="364"/>
    </location>
</feature>
<evidence type="ECO:0000256" key="4">
    <source>
        <dbReference type="ARBA" id="ARBA00022679"/>
    </source>
</evidence>
<dbReference type="InterPro" id="IPR015424">
    <property type="entry name" value="PyrdxlP-dep_Trfase"/>
</dbReference>
<evidence type="ECO:0000313" key="8">
    <source>
        <dbReference type="WBParaSite" id="PSU_v2.g1670.t1"/>
    </source>
</evidence>
<accession>A0A914YBA6</accession>
<comment type="similarity">
    <text evidence="2">Belongs to the class-I pyridoxal-phosphate-dependent aminotransferase family.</text>
</comment>
<organism evidence="7 8">
    <name type="scientific">Panagrolaimus superbus</name>
    <dbReference type="NCBI Taxonomy" id="310955"/>
    <lineage>
        <taxon>Eukaryota</taxon>
        <taxon>Metazoa</taxon>
        <taxon>Ecdysozoa</taxon>
        <taxon>Nematoda</taxon>
        <taxon>Chromadorea</taxon>
        <taxon>Rhabditida</taxon>
        <taxon>Tylenchina</taxon>
        <taxon>Panagrolaimomorpha</taxon>
        <taxon>Panagrolaimoidea</taxon>
        <taxon>Panagrolaimidae</taxon>
        <taxon>Panagrolaimus</taxon>
    </lineage>
</organism>
<dbReference type="GO" id="GO:0006520">
    <property type="term" value="P:amino acid metabolic process"/>
    <property type="evidence" value="ECO:0007669"/>
    <property type="project" value="InterPro"/>
</dbReference>
<dbReference type="Proteomes" id="UP000887577">
    <property type="component" value="Unplaced"/>
</dbReference>
<dbReference type="WBParaSite" id="PSU_v2.g1670.t1">
    <property type="protein sequence ID" value="PSU_v2.g1670.t1"/>
    <property type="gene ID" value="PSU_v2.g1670"/>
</dbReference>
<evidence type="ECO:0000256" key="2">
    <source>
        <dbReference type="ARBA" id="ARBA00007441"/>
    </source>
</evidence>
<dbReference type="PROSITE" id="PS00105">
    <property type="entry name" value="AA_TRANSFER_CLASS_1"/>
    <property type="match status" value="1"/>
</dbReference>
<evidence type="ECO:0000256" key="3">
    <source>
        <dbReference type="ARBA" id="ARBA00022576"/>
    </source>
</evidence>
<dbReference type="AlphaFoldDB" id="A0A914YBA6"/>
<dbReference type="Pfam" id="PF00155">
    <property type="entry name" value="Aminotran_1_2"/>
    <property type="match status" value="1"/>
</dbReference>
<dbReference type="InterPro" id="IPR050596">
    <property type="entry name" value="AspAT/PAT-like"/>
</dbReference>
<comment type="cofactor">
    <cofactor evidence="1">
        <name>pyridoxal 5'-phosphate</name>
        <dbReference type="ChEBI" id="CHEBI:597326"/>
    </cofactor>
</comment>
<dbReference type="CDD" id="cd00609">
    <property type="entry name" value="AAT_like"/>
    <property type="match status" value="1"/>
</dbReference>
<reference evidence="8" key="1">
    <citation type="submission" date="2022-11" db="UniProtKB">
        <authorList>
            <consortium name="WormBaseParasite"/>
        </authorList>
    </citation>
    <scope>IDENTIFICATION</scope>
</reference>
<keyword evidence="5" id="KW-0663">Pyridoxal phosphate</keyword>
<dbReference type="InterPro" id="IPR004839">
    <property type="entry name" value="Aminotransferase_I/II_large"/>
</dbReference>
<name>A0A914YBA6_9BILA</name>
<keyword evidence="3" id="KW-0032">Aminotransferase</keyword>
<dbReference type="InterPro" id="IPR004838">
    <property type="entry name" value="NHTrfase_class1_PyrdxlP-BS"/>
</dbReference>
<dbReference type="PANTHER" id="PTHR46383">
    <property type="entry name" value="ASPARTATE AMINOTRANSFERASE"/>
    <property type="match status" value="1"/>
</dbReference>